<sequence>MKLSKLAEVAAKFNGYIVHDKKKKTIVVTDQRGVMHAQIKDDYKGVYLIQAWADSPFPTELAIAVAEFAGSHPLFRMDMNV</sequence>
<name>U2R1N2_LEVBR</name>
<dbReference type="HOGENOM" id="CLU_2569461_0_0_9"/>
<dbReference type="RefSeq" id="WP_021742270.1">
    <property type="nucleotide sequence ID" value="NZ_AZCP01000001.1"/>
</dbReference>
<dbReference type="AlphaFoldDB" id="U2R1N2"/>
<dbReference type="GeneID" id="56993343"/>
<evidence type="ECO:0000313" key="1">
    <source>
        <dbReference type="EMBL" id="ERK44582.1"/>
    </source>
</evidence>
<dbReference type="PATRIC" id="fig|649758.3.peg.713"/>
<reference evidence="1 2" key="1">
    <citation type="submission" date="2013-06" db="EMBL/GenBank/DDBJ databases">
        <authorList>
            <person name="Weinstock G."/>
            <person name="Sodergren E."/>
            <person name="Lobos E.A."/>
            <person name="Fulton L."/>
            <person name="Fulton R."/>
            <person name="Courtney L."/>
            <person name="Fronick C."/>
            <person name="O'Laughlin M."/>
            <person name="Godfrey J."/>
            <person name="Wilson R.M."/>
            <person name="Miner T."/>
            <person name="Farmer C."/>
            <person name="Delehaunty K."/>
            <person name="Cordes M."/>
            <person name="Minx P."/>
            <person name="Tomlinson C."/>
            <person name="Chen J."/>
            <person name="Wollam A."/>
            <person name="Pepin K.H."/>
            <person name="Bhonagiri V."/>
            <person name="Zhang X."/>
            <person name="Warren W."/>
            <person name="Mitreva M."/>
            <person name="Mardis E.R."/>
            <person name="Wilson R.K."/>
        </authorList>
    </citation>
    <scope>NUCLEOTIDE SEQUENCE [LARGE SCALE GENOMIC DNA]</scope>
    <source>
        <strain evidence="1 2">ATCC 14869</strain>
    </source>
</reference>
<comment type="caution">
    <text evidence="1">The sequence shown here is derived from an EMBL/GenBank/DDBJ whole genome shotgun (WGS) entry which is preliminary data.</text>
</comment>
<dbReference type="EMBL" id="AWVK01000029">
    <property type="protein sequence ID" value="ERK44582.1"/>
    <property type="molecule type" value="Genomic_DNA"/>
</dbReference>
<evidence type="ECO:0000313" key="2">
    <source>
        <dbReference type="Proteomes" id="UP000016644"/>
    </source>
</evidence>
<dbReference type="Proteomes" id="UP000016644">
    <property type="component" value="Unassembled WGS sequence"/>
</dbReference>
<gene>
    <name evidence="1" type="ORF">HMPREF0495_00790</name>
</gene>
<proteinExistence type="predicted"/>
<organism evidence="1 2">
    <name type="scientific">Levilactobacillus brevis ATCC 14869 = DSM 20054</name>
    <dbReference type="NCBI Taxonomy" id="649758"/>
    <lineage>
        <taxon>Bacteria</taxon>
        <taxon>Bacillati</taxon>
        <taxon>Bacillota</taxon>
        <taxon>Bacilli</taxon>
        <taxon>Lactobacillales</taxon>
        <taxon>Lactobacillaceae</taxon>
        <taxon>Levilactobacillus</taxon>
    </lineage>
</organism>
<accession>U2R1N2</accession>
<protein>
    <submittedName>
        <fullName evidence="1">Uncharacterized protein</fullName>
    </submittedName>
</protein>